<dbReference type="Proteomes" id="UP000479226">
    <property type="component" value="Unassembled WGS sequence"/>
</dbReference>
<accession>A0ABX0DHI8</accession>
<evidence type="ECO:0000313" key="1">
    <source>
        <dbReference type="EMBL" id="NGN85260.1"/>
    </source>
</evidence>
<dbReference type="EMBL" id="JAAKZI010000043">
    <property type="protein sequence ID" value="NGN85260.1"/>
    <property type="molecule type" value="Genomic_DNA"/>
</dbReference>
<dbReference type="RefSeq" id="WP_165183473.1">
    <property type="nucleotide sequence ID" value="NZ_JAAKZI010000043.1"/>
</dbReference>
<protein>
    <recommendedName>
        <fullName evidence="3">Helix-turn-helix DNA binding domain protein</fullName>
    </recommendedName>
</protein>
<organism evidence="1 2">
    <name type="scientific">Arthrobacter silviterrae</name>
    <dbReference type="NCBI Taxonomy" id="2026658"/>
    <lineage>
        <taxon>Bacteria</taxon>
        <taxon>Bacillati</taxon>
        <taxon>Actinomycetota</taxon>
        <taxon>Actinomycetes</taxon>
        <taxon>Micrococcales</taxon>
        <taxon>Micrococcaceae</taxon>
        <taxon>Arthrobacter</taxon>
    </lineage>
</organism>
<evidence type="ECO:0000313" key="2">
    <source>
        <dbReference type="Proteomes" id="UP000479226"/>
    </source>
</evidence>
<reference evidence="1 2" key="1">
    <citation type="submission" date="2020-02" db="EMBL/GenBank/DDBJ databases">
        <title>Genome sequence of the type strain DSM 27180 of Arthrobacter silviterrae.</title>
        <authorList>
            <person name="Gao J."/>
            <person name="Sun J."/>
        </authorList>
    </citation>
    <scope>NUCLEOTIDE SEQUENCE [LARGE SCALE GENOMIC DNA]</scope>
    <source>
        <strain evidence="1 2">DSM 27180</strain>
    </source>
</reference>
<evidence type="ECO:0008006" key="3">
    <source>
        <dbReference type="Google" id="ProtNLM"/>
    </source>
</evidence>
<keyword evidence="2" id="KW-1185">Reference proteome</keyword>
<proteinExistence type="predicted"/>
<sequence length="135" mass="14997">MTENNPLQMPPDLPEYIGVWSTYQQRAVWGRVIARGGNEAIALHALSELPDASALDALKANRAAVDLLVGRRWYVMEEAREAGATWEAIGDALGITKQGAQDYYRRQIEKQETFLSDLHDTTRARAALDEGGCDH</sequence>
<comment type="caution">
    <text evidence="1">The sequence shown here is derived from an EMBL/GenBank/DDBJ whole genome shotgun (WGS) entry which is preliminary data.</text>
</comment>
<gene>
    <name evidence="1" type="ORF">G6N77_17585</name>
</gene>
<name>A0ABX0DHI8_9MICC</name>